<dbReference type="GO" id="GO:0030170">
    <property type="term" value="F:pyridoxal phosphate binding"/>
    <property type="evidence" value="ECO:0007669"/>
    <property type="project" value="InterPro"/>
</dbReference>
<evidence type="ECO:0000256" key="8">
    <source>
        <dbReference type="ARBA" id="ARBA00050040"/>
    </source>
</evidence>
<dbReference type="PANTHER" id="PTHR43206">
    <property type="entry name" value="AMINOTRANSFERASE"/>
    <property type="match status" value="1"/>
</dbReference>
<dbReference type="Pfam" id="PF00202">
    <property type="entry name" value="Aminotran_3"/>
    <property type="match status" value="1"/>
</dbReference>
<dbReference type="GO" id="GO:0045484">
    <property type="term" value="F:L-lysine 6-transaminase activity"/>
    <property type="evidence" value="ECO:0007669"/>
    <property type="project" value="UniProtKB-EC"/>
</dbReference>
<evidence type="ECO:0000256" key="2">
    <source>
        <dbReference type="ARBA" id="ARBA00008954"/>
    </source>
</evidence>
<name>A0A381UFQ6_9ZZZZ</name>
<dbReference type="InterPro" id="IPR015424">
    <property type="entry name" value="PyrdxlP-dep_Trfase"/>
</dbReference>
<proteinExistence type="inferred from homology"/>
<keyword evidence="5" id="KW-0808">Transferase</keyword>
<evidence type="ECO:0000256" key="6">
    <source>
        <dbReference type="ARBA" id="ARBA00022898"/>
    </source>
</evidence>
<protein>
    <recommendedName>
        <fullName evidence="8">L-lysine-epsilon aminotransferase</fullName>
        <ecNumber evidence="3">2.6.1.36</ecNumber>
    </recommendedName>
    <alternativeName>
        <fullName evidence="7">Lysine 6-aminotransferase</fullName>
    </alternativeName>
</protein>
<sequence length="437" mass="49025">MTIHATKVHETLGKHILADGMDPVIDLKSSHGSWLVDGKDGREYLDLFSMFASLSVGYNHPHILENRDRLTEAALNKPTNSDIYSTQMAEFVDTFGRVAQPDYLPYAFFIEGGGLAVENALKVAFDWKVRKNLEAGNGEKGTKVIHFDECFHGRTGYTLSLTDSPDPRKTLYFPKFDWPRITTPKLFFPLTEDNIANTGALEEKAKREIENAIAENPHDIAAIILEPIQGEGGDNHFRKEFMEYLRTVSDENDIMLIYDEVQSGVGITGKMWAHEHYGEKARPDIISFGKKTQVCGIFVSNRVDEVENNVFHESSRINSTWGGNLVDMVRFTLYLEIIEKENLVAQASETGTYLLSQLEKLSEEYSNISNARGKGLFCAFDLPNGDDRDVLANLIAKEGALILGCGLKSIRFRPHLNITRDEIDLGISMIKKALAKL</sequence>
<evidence type="ECO:0000256" key="3">
    <source>
        <dbReference type="ARBA" id="ARBA00013071"/>
    </source>
</evidence>
<dbReference type="EMBL" id="UINC01006211">
    <property type="protein sequence ID" value="SVA26167.1"/>
    <property type="molecule type" value="Genomic_DNA"/>
</dbReference>
<dbReference type="SUPFAM" id="SSF53383">
    <property type="entry name" value="PLP-dependent transferases"/>
    <property type="match status" value="1"/>
</dbReference>
<dbReference type="InterPro" id="IPR005814">
    <property type="entry name" value="Aminotrans_3"/>
</dbReference>
<dbReference type="AlphaFoldDB" id="A0A381UFQ6"/>
<comment type="cofactor">
    <cofactor evidence="1">
        <name>pyridoxal 5'-phosphate</name>
        <dbReference type="ChEBI" id="CHEBI:597326"/>
    </cofactor>
</comment>
<dbReference type="NCBIfam" id="TIGR03251">
    <property type="entry name" value="LAT_fam"/>
    <property type="match status" value="1"/>
</dbReference>
<dbReference type="EC" id="2.6.1.36" evidence="3"/>
<evidence type="ECO:0000256" key="7">
    <source>
        <dbReference type="ARBA" id="ARBA00030921"/>
    </source>
</evidence>
<dbReference type="InterPro" id="IPR015422">
    <property type="entry name" value="PyrdxlP-dep_Trfase_small"/>
</dbReference>
<evidence type="ECO:0000313" key="9">
    <source>
        <dbReference type="EMBL" id="SVA26167.1"/>
    </source>
</evidence>
<dbReference type="InterPro" id="IPR015421">
    <property type="entry name" value="PyrdxlP-dep_Trfase_major"/>
</dbReference>
<evidence type="ECO:0000256" key="1">
    <source>
        <dbReference type="ARBA" id="ARBA00001933"/>
    </source>
</evidence>
<dbReference type="PANTHER" id="PTHR43206:SF2">
    <property type="entry name" value="4-AMINOBUTYRATE AMINOTRANSFERASE GABT"/>
    <property type="match status" value="1"/>
</dbReference>
<dbReference type="CDD" id="cd00610">
    <property type="entry name" value="OAT_like"/>
    <property type="match status" value="1"/>
</dbReference>
<accession>A0A381UFQ6</accession>
<keyword evidence="6" id="KW-0663">Pyridoxal phosphate</keyword>
<organism evidence="9">
    <name type="scientific">marine metagenome</name>
    <dbReference type="NCBI Taxonomy" id="408172"/>
    <lineage>
        <taxon>unclassified sequences</taxon>
        <taxon>metagenomes</taxon>
        <taxon>ecological metagenomes</taxon>
    </lineage>
</organism>
<dbReference type="Gene3D" id="3.90.1150.10">
    <property type="entry name" value="Aspartate Aminotransferase, domain 1"/>
    <property type="match status" value="1"/>
</dbReference>
<dbReference type="InterPro" id="IPR017657">
    <property type="entry name" value="L-lysine_6-transaminase"/>
</dbReference>
<dbReference type="GO" id="GO:0009450">
    <property type="term" value="P:gamma-aminobutyric acid catabolic process"/>
    <property type="evidence" value="ECO:0007669"/>
    <property type="project" value="TreeGrafter"/>
</dbReference>
<evidence type="ECO:0000256" key="5">
    <source>
        <dbReference type="ARBA" id="ARBA00022679"/>
    </source>
</evidence>
<comment type="similarity">
    <text evidence="2">Belongs to the class-III pyridoxal-phosphate-dependent aminotransferase family.</text>
</comment>
<keyword evidence="4" id="KW-0032">Aminotransferase</keyword>
<dbReference type="Gene3D" id="3.40.640.10">
    <property type="entry name" value="Type I PLP-dependent aspartate aminotransferase-like (Major domain)"/>
    <property type="match status" value="1"/>
</dbReference>
<dbReference type="PIRSF" id="PIRSF000521">
    <property type="entry name" value="Transaminase_4ab_Lys_Orn"/>
    <property type="match status" value="1"/>
</dbReference>
<dbReference type="GO" id="GO:0017000">
    <property type="term" value="P:antibiotic biosynthetic process"/>
    <property type="evidence" value="ECO:0007669"/>
    <property type="project" value="InterPro"/>
</dbReference>
<reference evidence="9" key="1">
    <citation type="submission" date="2018-05" db="EMBL/GenBank/DDBJ databases">
        <authorList>
            <person name="Lanie J.A."/>
            <person name="Ng W.-L."/>
            <person name="Kazmierczak K.M."/>
            <person name="Andrzejewski T.M."/>
            <person name="Davidsen T.M."/>
            <person name="Wayne K.J."/>
            <person name="Tettelin H."/>
            <person name="Glass J.I."/>
            <person name="Rusch D."/>
            <person name="Podicherti R."/>
            <person name="Tsui H.-C.T."/>
            <person name="Winkler M.E."/>
        </authorList>
    </citation>
    <scope>NUCLEOTIDE SEQUENCE</scope>
</reference>
<gene>
    <name evidence="9" type="ORF">METZ01_LOCUS79021</name>
</gene>
<evidence type="ECO:0000256" key="4">
    <source>
        <dbReference type="ARBA" id="ARBA00022576"/>
    </source>
</evidence>